<evidence type="ECO:0000256" key="1">
    <source>
        <dbReference type="SAM" id="MobiDB-lite"/>
    </source>
</evidence>
<gene>
    <name evidence="2" type="ORF">AK812_SmicGene13725</name>
</gene>
<feature type="compositionally biased region" description="Basic and acidic residues" evidence="1">
    <location>
        <begin position="116"/>
        <end position="133"/>
    </location>
</feature>
<feature type="region of interest" description="Disordered" evidence="1">
    <location>
        <begin position="192"/>
        <end position="218"/>
    </location>
</feature>
<organism evidence="2 3">
    <name type="scientific">Symbiodinium microadriaticum</name>
    <name type="common">Dinoflagellate</name>
    <name type="synonym">Zooxanthella microadriatica</name>
    <dbReference type="NCBI Taxonomy" id="2951"/>
    <lineage>
        <taxon>Eukaryota</taxon>
        <taxon>Sar</taxon>
        <taxon>Alveolata</taxon>
        <taxon>Dinophyceae</taxon>
        <taxon>Suessiales</taxon>
        <taxon>Symbiodiniaceae</taxon>
        <taxon>Symbiodinium</taxon>
    </lineage>
</organism>
<feature type="compositionally biased region" description="Basic and acidic residues" evidence="1">
    <location>
        <begin position="26"/>
        <end position="43"/>
    </location>
</feature>
<reference evidence="2 3" key="1">
    <citation type="submission" date="2016-02" db="EMBL/GenBank/DDBJ databases">
        <title>Genome analysis of coral dinoflagellate symbionts highlights evolutionary adaptations to a symbiotic lifestyle.</title>
        <authorList>
            <person name="Aranda M."/>
            <person name="Li Y."/>
            <person name="Liew Y.J."/>
            <person name="Baumgarten S."/>
            <person name="Simakov O."/>
            <person name="Wilson M."/>
            <person name="Piel J."/>
            <person name="Ashoor H."/>
            <person name="Bougouffa S."/>
            <person name="Bajic V.B."/>
            <person name="Ryu T."/>
            <person name="Ravasi T."/>
            <person name="Bayer T."/>
            <person name="Micklem G."/>
            <person name="Kim H."/>
            <person name="Bhak J."/>
            <person name="Lajeunesse T.C."/>
            <person name="Voolstra C.R."/>
        </authorList>
    </citation>
    <scope>NUCLEOTIDE SEQUENCE [LARGE SCALE GENOMIC DNA]</scope>
    <source>
        <strain evidence="2 3">CCMP2467</strain>
    </source>
</reference>
<feature type="region of interest" description="Disordered" evidence="1">
    <location>
        <begin position="1"/>
        <end position="154"/>
    </location>
</feature>
<accession>A0A1Q9E7H7</accession>
<comment type="caution">
    <text evidence="2">The sequence shown here is derived from an EMBL/GenBank/DDBJ whole genome shotgun (WGS) entry which is preliminary data.</text>
</comment>
<feature type="compositionally biased region" description="Basic and acidic residues" evidence="1">
    <location>
        <begin position="57"/>
        <end position="67"/>
    </location>
</feature>
<keyword evidence="3" id="KW-1185">Reference proteome</keyword>
<dbReference type="EMBL" id="LSRX01000238">
    <property type="protein sequence ID" value="OLQ03374.1"/>
    <property type="molecule type" value="Genomic_DNA"/>
</dbReference>
<sequence length="307" mass="34989">MGSGGSVETAPVPPVIRKMQKLPASRKVEKAENKRLPERRSDLVEAMPSMQKPQSSRKVDKAERTRLPEASSDPPVEATPKIQKPQASQEGRKADVGRLLRRPSPLVETQLQTPKGLEKKETEIKRLAERRSNPWETIPTQKPQGTRNVEAKSKRLPERWLVPVDETIAMQKLQRPQAVSQGEKADIKRLLEGGRGSSQQGERTERMQKPQASPERETYEIRPLRERWSEMVASPADTMPDMPMPGMPMPDMPMPDMPMPDMPMPPATFVRERAEIRQLRAERLREERDLNVKRSFNLRTVRCNCGC</sequence>
<dbReference type="OrthoDB" id="432465at2759"/>
<dbReference type="Proteomes" id="UP000186817">
    <property type="component" value="Unassembled WGS sequence"/>
</dbReference>
<feature type="compositionally biased region" description="Basic and acidic residues" evidence="1">
    <location>
        <begin position="202"/>
        <end position="218"/>
    </location>
</feature>
<proteinExistence type="predicted"/>
<feature type="compositionally biased region" description="Polar residues" evidence="1">
    <location>
        <begin position="134"/>
        <end position="147"/>
    </location>
</feature>
<evidence type="ECO:0000313" key="2">
    <source>
        <dbReference type="EMBL" id="OLQ03374.1"/>
    </source>
</evidence>
<dbReference type="AlphaFoldDB" id="A0A1Q9E7H7"/>
<protein>
    <submittedName>
        <fullName evidence="2">Uncharacterized protein</fullName>
    </submittedName>
</protein>
<name>A0A1Q9E7H7_SYMMI</name>
<evidence type="ECO:0000313" key="3">
    <source>
        <dbReference type="Proteomes" id="UP000186817"/>
    </source>
</evidence>